<organism evidence="3 4">
    <name type="scientific">Actinidia rufa</name>
    <dbReference type="NCBI Taxonomy" id="165716"/>
    <lineage>
        <taxon>Eukaryota</taxon>
        <taxon>Viridiplantae</taxon>
        <taxon>Streptophyta</taxon>
        <taxon>Embryophyta</taxon>
        <taxon>Tracheophyta</taxon>
        <taxon>Spermatophyta</taxon>
        <taxon>Magnoliopsida</taxon>
        <taxon>eudicotyledons</taxon>
        <taxon>Gunneridae</taxon>
        <taxon>Pentapetalae</taxon>
        <taxon>asterids</taxon>
        <taxon>Ericales</taxon>
        <taxon>Actinidiaceae</taxon>
        <taxon>Actinidia</taxon>
    </lineage>
</organism>
<evidence type="ECO:0000259" key="2">
    <source>
        <dbReference type="Pfam" id="PF03109"/>
    </source>
</evidence>
<dbReference type="OrthoDB" id="427480at2759"/>
<dbReference type="PANTHER" id="PTHR10566:SF119">
    <property type="entry name" value="OS04G0640500 PROTEIN"/>
    <property type="match status" value="1"/>
</dbReference>
<dbReference type="Pfam" id="PF03109">
    <property type="entry name" value="ABC1"/>
    <property type="match status" value="1"/>
</dbReference>
<reference evidence="4" key="1">
    <citation type="submission" date="2019-07" db="EMBL/GenBank/DDBJ databases">
        <title>De Novo Assembly of kiwifruit Actinidia rufa.</title>
        <authorList>
            <person name="Sugita-Konishi S."/>
            <person name="Sato K."/>
            <person name="Mori E."/>
            <person name="Abe Y."/>
            <person name="Kisaki G."/>
            <person name="Hamano K."/>
            <person name="Suezawa K."/>
            <person name="Otani M."/>
            <person name="Fukuda T."/>
            <person name="Manabe T."/>
            <person name="Gomi K."/>
            <person name="Tabuchi M."/>
            <person name="Akimitsu K."/>
            <person name="Kataoka I."/>
        </authorList>
    </citation>
    <scope>NUCLEOTIDE SEQUENCE [LARGE SCALE GENOMIC DNA]</scope>
    <source>
        <strain evidence="4">cv. Fuchu</strain>
    </source>
</reference>
<keyword evidence="3" id="KW-0418">Kinase</keyword>
<dbReference type="GO" id="GO:0016301">
    <property type="term" value="F:kinase activity"/>
    <property type="evidence" value="ECO:0007669"/>
    <property type="project" value="UniProtKB-KW"/>
</dbReference>
<evidence type="ECO:0000313" key="4">
    <source>
        <dbReference type="Proteomes" id="UP000585474"/>
    </source>
</evidence>
<dbReference type="SUPFAM" id="SSF56112">
    <property type="entry name" value="Protein kinase-like (PK-like)"/>
    <property type="match status" value="1"/>
</dbReference>
<dbReference type="CDD" id="cd05121">
    <property type="entry name" value="ABC1_ADCK3-like"/>
    <property type="match status" value="1"/>
</dbReference>
<evidence type="ECO:0000313" key="3">
    <source>
        <dbReference type="EMBL" id="GFS46719.1"/>
    </source>
</evidence>
<gene>
    <name evidence="3" type="ORF">Acr_00g0103820</name>
</gene>
<feature type="domain" description="ABC1 atypical kinase-like" evidence="2">
    <location>
        <begin position="2"/>
        <end position="130"/>
    </location>
</feature>
<dbReference type="AlphaFoldDB" id="A0A7J0E355"/>
<evidence type="ECO:0000256" key="1">
    <source>
        <dbReference type="ARBA" id="ARBA00009670"/>
    </source>
</evidence>
<comment type="similarity">
    <text evidence="1">Belongs to the protein kinase superfamily. ADCK protein kinase family.</text>
</comment>
<keyword evidence="4" id="KW-1185">Reference proteome</keyword>
<sequence>MQEMDYNKEAKNGLKFRQLYGGLQDVLVPDMYVEQTTRKVLTMQWVEGQKLTEVNDLYMVEIGVYCSFNQLLEYGFYHADPHPGNLLRSYDGKLAYLDFGMMGEFKQELRDGFIEACLHLINRDYDSLAKDFVTLGLLPPTADKDAVTKALTGVFQNAVAKGDGVFRIDRLESLLTESLRARTEKALVKKQMDANDSRMIVKQILSFTLNEKGAFVREILLQEFAKGLDALGLATMDSITSATTAGLPFAASQSSSSMTDEDINNLRTLQRLVLLLSGLQMNESSNPVKPFLFSIAMVQ</sequence>
<proteinExistence type="inferred from homology"/>
<dbReference type="PANTHER" id="PTHR10566">
    <property type="entry name" value="CHAPERONE-ACTIVITY OF BC1 COMPLEX CABC1 -RELATED"/>
    <property type="match status" value="1"/>
</dbReference>
<name>A0A7J0E355_9ERIC</name>
<accession>A0A7J0E355</accession>
<dbReference type="EMBL" id="BJWL01000471">
    <property type="protein sequence ID" value="GFS46719.1"/>
    <property type="molecule type" value="Genomic_DNA"/>
</dbReference>
<dbReference type="Proteomes" id="UP000585474">
    <property type="component" value="Unassembled WGS sequence"/>
</dbReference>
<comment type="caution">
    <text evidence="3">The sequence shown here is derived from an EMBL/GenBank/DDBJ whole genome shotgun (WGS) entry which is preliminary data.</text>
</comment>
<dbReference type="InterPro" id="IPR050154">
    <property type="entry name" value="UbiB_kinase"/>
</dbReference>
<dbReference type="InterPro" id="IPR011009">
    <property type="entry name" value="Kinase-like_dom_sf"/>
</dbReference>
<dbReference type="InterPro" id="IPR004147">
    <property type="entry name" value="ABC1_dom"/>
</dbReference>
<keyword evidence="3" id="KW-0808">Transferase</keyword>
<protein>
    <submittedName>
        <fullName evidence="3">Protein kinase superfamily protein</fullName>
    </submittedName>
</protein>